<evidence type="ECO:0000313" key="7">
    <source>
        <dbReference type="Proteomes" id="UP000014975"/>
    </source>
</evidence>
<evidence type="ECO:0000313" key="6">
    <source>
        <dbReference type="EMBL" id="EPR34997.1"/>
    </source>
</evidence>
<evidence type="ECO:0000259" key="5">
    <source>
        <dbReference type="Pfam" id="PF00700"/>
    </source>
</evidence>
<comment type="similarity">
    <text evidence="2">Belongs to the bacterial flagellin family.</text>
</comment>
<dbReference type="CDD" id="cd15482">
    <property type="entry name" value="Sialidase_non-viral"/>
    <property type="match status" value="1"/>
</dbReference>
<dbReference type="InterPro" id="IPR013384">
    <property type="entry name" value="Flagell_FlgL"/>
</dbReference>
<name>S7TCP8_9BACT</name>
<dbReference type="eggNOG" id="COG1344">
    <property type="taxonomic scope" value="Bacteria"/>
</dbReference>
<dbReference type="PANTHER" id="PTHR42792:SF1">
    <property type="entry name" value="FLAGELLAR HOOK-ASSOCIATED PROTEIN 3"/>
    <property type="match status" value="1"/>
</dbReference>
<gene>
    <name evidence="6" type="ORF">dsat_2360</name>
</gene>
<comment type="caution">
    <text evidence="6">The sequence shown here is derived from an EMBL/GenBank/DDBJ whole genome shotgun (WGS) entry which is preliminary data.</text>
</comment>
<dbReference type="GO" id="GO:0071973">
    <property type="term" value="P:bacterial-type flagellum-dependent cell motility"/>
    <property type="evidence" value="ECO:0007669"/>
    <property type="project" value="InterPro"/>
</dbReference>
<comment type="subcellular location">
    <subcellularLocation>
        <location evidence="1">Bacterial flagellum</location>
    </subcellularLocation>
</comment>
<evidence type="ECO:0000256" key="3">
    <source>
        <dbReference type="ARBA" id="ARBA00023143"/>
    </source>
</evidence>
<dbReference type="PATRIC" id="fig|1121439.3.peg.753"/>
<evidence type="ECO:0000256" key="1">
    <source>
        <dbReference type="ARBA" id="ARBA00004365"/>
    </source>
</evidence>
<dbReference type="PANTHER" id="PTHR42792">
    <property type="entry name" value="FLAGELLIN"/>
    <property type="match status" value="1"/>
</dbReference>
<protein>
    <submittedName>
        <fullName evidence="6">Flagellar hook-associated protein 3</fullName>
    </submittedName>
</protein>
<evidence type="ECO:0000256" key="2">
    <source>
        <dbReference type="ARBA" id="ARBA00005709"/>
    </source>
</evidence>
<dbReference type="InterPro" id="IPR001492">
    <property type="entry name" value="Flagellin"/>
</dbReference>
<dbReference type="EMBL" id="ATHI01000005">
    <property type="protein sequence ID" value="EPR34997.1"/>
    <property type="molecule type" value="Genomic_DNA"/>
</dbReference>
<dbReference type="InterPro" id="IPR046358">
    <property type="entry name" value="Flagellin_C"/>
</dbReference>
<reference evidence="6 7" key="1">
    <citation type="journal article" date="2013" name="Genome Announc.">
        <title>Draft genome sequences for three mercury-methylating, sulfate-reducing bacteria.</title>
        <authorList>
            <person name="Brown S.D."/>
            <person name="Hurt R.A.Jr."/>
            <person name="Gilmour C.C."/>
            <person name="Elias D.A."/>
        </authorList>
    </citation>
    <scope>NUCLEOTIDE SEQUENCE [LARGE SCALE GENOMIC DNA]</scope>
    <source>
        <strain evidence="6 7">DSM 16529</strain>
    </source>
</reference>
<sequence>MRVSQNMIYGHAIRHMNTSLTDLTRLNMMSATQKRINAPSDDPAGMATVLGLRSSLSGIERYEQNIDAAQGWLGLADSMLTRASTTITSILEKAEQAATGTITADQRATIGKEVRELFAQLVSISNSEYAGQSIFAGHKTRGNAYEECLWATSPDGAIDASSIVAVEGSASASILVEFRQDGEVGGGEDIAYRYSRDGGATWTEAVLGAGETTLDLSGARLTLAAGTTVSGPDGEASGSRLIVRPQARYLGDDERSVEITSYGAPGIATAASGSFADGVQVRIDNDPTLVGPIEYSYSLDGGRTWVAGGSAEDGLLDLPGGTLALASNGSNVLAAGDSFTLRPASAEIRVTIGKDQDIAVNNVGCEIFGGLIRDPVTGLDSQALSQGNLFEAVGELIGYLETGDQDGVGRCLDAIREAHDHLLSKAGVVGARLNRLDAQEASLTAVRASTEAHLSRVEDADAAGLTIALARAQYIYEAVLATQSRVMGMSLLNYL</sequence>
<dbReference type="InterPro" id="IPR001029">
    <property type="entry name" value="Flagellin_N"/>
</dbReference>
<keyword evidence="6" id="KW-0969">Cilium</keyword>
<evidence type="ECO:0000259" key="4">
    <source>
        <dbReference type="Pfam" id="PF00669"/>
    </source>
</evidence>
<dbReference type="STRING" id="1121439.dsat_2360"/>
<organism evidence="6 7">
    <name type="scientific">Alkalidesulfovibrio alkalitolerans DSM 16529</name>
    <dbReference type="NCBI Taxonomy" id="1121439"/>
    <lineage>
        <taxon>Bacteria</taxon>
        <taxon>Pseudomonadati</taxon>
        <taxon>Thermodesulfobacteriota</taxon>
        <taxon>Desulfovibrionia</taxon>
        <taxon>Desulfovibrionales</taxon>
        <taxon>Desulfovibrionaceae</taxon>
        <taxon>Alkalidesulfovibrio</taxon>
    </lineage>
</organism>
<dbReference type="GO" id="GO:0005198">
    <property type="term" value="F:structural molecule activity"/>
    <property type="evidence" value="ECO:0007669"/>
    <property type="project" value="InterPro"/>
</dbReference>
<dbReference type="AlphaFoldDB" id="S7TCP8"/>
<dbReference type="Gene3D" id="1.20.1330.10">
    <property type="entry name" value="f41 fragment of flagellin, N-terminal domain"/>
    <property type="match status" value="2"/>
</dbReference>
<feature type="domain" description="Flagellin N-terminal" evidence="4">
    <location>
        <begin position="3"/>
        <end position="140"/>
    </location>
</feature>
<dbReference type="RefSeq" id="WP_020886246.1">
    <property type="nucleotide sequence ID" value="NZ_ATHI01000005.1"/>
</dbReference>
<keyword evidence="6" id="KW-0282">Flagellum</keyword>
<keyword evidence="3" id="KW-0975">Bacterial flagellum</keyword>
<dbReference type="GO" id="GO:0009424">
    <property type="term" value="C:bacterial-type flagellum hook"/>
    <property type="evidence" value="ECO:0007669"/>
    <property type="project" value="InterPro"/>
</dbReference>
<accession>S7TCP8</accession>
<dbReference type="Proteomes" id="UP000014975">
    <property type="component" value="Unassembled WGS sequence"/>
</dbReference>
<dbReference type="NCBIfam" id="TIGR02550">
    <property type="entry name" value="flagell_flgL"/>
    <property type="match status" value="1"/>
</dbReference>
<dbReference type="Pfam" id="PF00669">
    <property type="entry name" value="Flagellin_N"/>
    <property type="match status" value="1"/>
</dbReference>
<feature type="domain" description="Flagellin C-terminal" evidence="5">
    <location>
        <begin position="412"/>
        <end position="495"/>
    </location>
</feature>
<proteinExistence type="inferred from homology"/>
<dbReference type="SUPFAM" id="SSF64518">
    <property type="entry name" value="Phase 1 flagellin"/>
    <property type="match status" value="1"/>
</dbReference>
<dbReference type="OrthoDB" id="9758307at2"/>
<keyword evidence="7" id="KW-1185">Reference proteome</keyword>
<keyword evidence="6" id="KW-0966">Cell projection</keyword>
<dbReference type="Pfam" id="PF00700">
    <property type="entry name" value="Flagellin_C"/>
    <property type="match status" value="1"/>
</dbReference>